<evidence type="ECO:0000313" key="4">
    <source>
        <dbReference type="EMBL" id="VFK64592.1"/>
    </source>
</evidence>
<dbReference type="GO" id="GO:0015562">
    <property type="term" value="F:efflux transmembrane transporter activity"/>
    <property type="evidence" value="ECO:0007669"/>
    <property type="project" value="InterPro"/>
</dbReference>
<keyword evidence="2" id="KW-0472">Membrane</keyword>
<comment type="subcellular location">
    <subcellularLocation>
        <location evidence="2">Cell outer membrane</location>
        <topology evidence="2">Lipid-anchor</topology>
    </subcellularLocation>
</comment>
<dbReference type="Gene3D" id="1.20.1600.10">
    <property type="entry name" value="Outer membrane efflux proteins (OEP)"/>
    <property type="match status" value="1"/>
</dbReference>
<feature type="region of interest" description="Disordered" evidence="3">
    <location>
        <begin position="88"/>
        <end position="113"/>
    </location>
</feature>
<dbReference type="EMBL" id="CAADGD010000052">
    <property type="protein sequence ID" value="VFK71148.1"/>
    <property type="molecule type" value="Genomic_DNA"/>
</dbReference>
<dbReference type="InterPro" id="IPR010131">
    <property type="entry name" value="MdtP/NodT-like"/>
</dbReference>
<evidence type="ECO:0000256" key="1">
    <source>
        <dbReference type="ARBA" id="ARBA00007613"/>
    </source>
</evidence>
<evidence type="ECO:0000256" key="3">
    <source>
        <dbReference type="SAM" id="MobiDB-lite"/>
    </source>
</evidence>
<evidence type="ECO:0000256" key="2">
    <source>
        <dbReference type="RuleBase" id="RU362097"/>
    </source>
</evidence>
<dbReference type="AlphaFoldDB" id="A0A451AEY8"/>
<dbReference type="Gene3D" id="2.20.200.10">
    <property type="entry name" value="Outer membrane efflux proteins (OEP)"/>
    <property type="match status" value="1"/>
</dbReference>
<gene>
    <name evidence="4" type="ORF">BECKUNK1418G_GA0071005_104810</name>
    <name evidence="5" type="ORF">BECKUNK1418H_GA0071006_105210</name>
</gene>
<reference evidence="4" key="1">
    <citation type="submission" date="2019-02" db="EMBL/GenBank/DDBJ databases">
        <authorList>
            <person name="Gruber-Vodicka R. H."/>
            <person name="Seah K. B. B."/>
        </authorList>
    </citation>
    <scope>NUCLEOTIDE SEQUENCE</scope>
    <source>
        <strain evidence="5">BECK_BY19</strain>
        <strain evidence="4">BECK_BY8</strain>
    </source>
</reference>
<comment type="similarity">
    <text evidence="1 2">Belongs to the outer membrane factor (OMF) (TC 1.B.17) family.</text>
</comment>
<dbReference type="GO" id="GO:0009279">
    <property type="term" value="C:cell outer membrane"/>
    <property type="evidence" value="ECO:0007669"/>
    <property type="project" value="UniProtKB-SubCell"/>
</dbReference>
<dbReference type="PANTHER" id="PTHR30203">
    <property type="entry name" value="OUTER MEMBRANE CATION EFFLUX PROTEIN"/>
    <property type="match status" value="1"/>
</dbReference>
<feature type="compositionally biased region" description="Basic and acidic residues" evidence="3">
    <location>
        <begin position="88"/>
        <end position="99"/>
    </location>
</feature>
<name>A0A451AEY8_9GAMM</name>
<keyword evidence="2" id="KW-1134">Transmembrane beta strand</keyword>
<sequence>MKGNYLARLRLAGLSDVKYCLPWALPTPITTKNAKYPSMRHLQTILIMPCLGILVGCVNPLQVSEPHPGAPLPEKWTAPGEMAAKGMAIEKPESEREATADADAGGAPPDDSIPSWIGDFDDPKLPALVKEAVGKNFDIEVALARVKAARARAKREGAEKLPDIDGAFSASRARSGLTGTTANNFDLGIDIGWEIDLWNRLDNAAKAAVAEAKAQELDYLMARLSLAANVANAWFDAIESEQQLRLAEKTIVSFENSLDTIERQYRLGIGTALDVRLTRENVASARSQREIRARNRDTAARALEILLGRYPSATLDIPPNLPGLQREIPVGLPSDLLDRRPDIIAANARLLAADHQLAVARANRLPGIRLTASGGTASGELRELLRPDSLAWSLLGGLTQPLWDGGRLAADVEVASADRQRAGAEYALVALRAFREVESALTAEVLLANQEAALDVAAQEAKAAVALAMEQYQRGLSDIVTLLSTQRREFDARSSFLFIAKQRLTTRVDLYLALGGGF</sequence>
<dbReference type="InterPro" id="IPR003423">
    <property type="entry name" value="OMP_efflux"/>
</dbReference>
<dbReference type="NCBIfam" id="TIGR01845">
    <property type="entry name" value="outer_NodT"/>
    <property type="match status" value="1"/>
</dbReference>
<dbReference type="PANTHER" id="PTHR30203:SF33">
    <property type="entry name" value="BLR4455 PROTEIN"/>
    <property type="match status" value="1"/>
</dbReference>
<keyword evidence="2" id="KW-0812">Transmembrane</keyword>
<organism evidence="4">
    <name type="scientific">Candidatus Kentrum sp. UNK</name>
    <dbReference type="NCBI Taxonomy" id="2126344"/>
    <lineage>
        <taxon>Bacteria</taxon>
        <taxon>Pseudomonadati</taxon>
        <taxon>Pseudomonadota</taxon>
        <taxon>Gammaproteobacteria</taxon>
        <taxon>Candidatus Kentrum</taxon>
    </lineage>
</organism>
<dbReference type="EMBL" id="CAADFZ010000048">
    <property type="protein sequence ID" value="VFK64592.1"/>
    <property type="molecule type" value="Genomic_DNA"/>
</dbReference>
<keyword evidence="2" id="KW-0564">Palmitate</keyword>
<dbReference type="Pfam" id="PF02321">
    <property type="entry name" value="OEP"/>
    <property type="match status" value="2"/>
</dbReference>
<evidence type="ECO:0000313" key="5">
    <source>
        <dbReference type="EMBL" id="VFK71148.1"/>
    </source>
</evidence>
<protein>
    <submittedName>
        <fullName evidence="4">Efflux transporter, outer membrane factor (OMF) lipoprotein, NodT family</fullName>
    </submittedName>
</protein>
<dbReference type="SUPFAM" id="SSF56954">
    <property type="entry name" value="Outer membrane efflux proteins (OEP)"/>
    <property type="match status" value="1"/>
</dbReference>
<proteinExistence type="inferred from homology"/>
<accession>A0A451AEY8</accession>
<keyword evidence="2 4" id="KW-0449">Lipoprotein</keyword>
<feature type="compositionally biased region" description="Low complexity" evidence="3">
    <location>
        <begin position="101"/>
        <end position="110"/>
    </location>
</feature>